<dbReference type="OrthoDB" id="3268903at2"/>
<name>A0A1G9M1C3_9ACTN</name>
<protein>
    <submittedName>
        <fullName evidence="1">TIGR03085 family protein</fullName>
    </submittedName>
</protein>
<dbReference type="STRING" id="686624.SAMN04488242_2459"/>
<dbReference type="RefSeq" id="WP_093252614.1">
    <property type="nucleotide sequence ID" value="NZ_FNGP01000004.1"/>
</dbReference>
<evidence type="ECO:0000313" key="2">
    <source>
        <dbReference type="Proteomes" id="UP000199475"/>
    </source>
</evidence>
<proteinExistence type="predicted"/>
<gene>
    <name evidence="1" type="ORF">SAMN04488242_2459</name>
</gene>
<organism evidence="1 2">
    <name type="scientific">Tessaracoccus oleiagri</name>
    <dbReference type="NCBI Taxonomy" id="686624"/>
    <lineage>
        <taxon>Bacteria</taxon>
        <taxon>Bacillati</taxon>
        <taxon>Actinomycetota</taxon>
        <taxon>Actinomycetes</taxon>
        <taxon>Propionibacteriales</taxon>
        <taxon>Propionibacteriaceae</taxon>
        <taxon>Tessaracoccus</taxon>
    </lineage>
</organism>
<dbReference type="AlphaFoldDB" id="A0A1G9M1C3"/>
<dbReference type="Proteomes" id="UP000199475">
    <property type="component" value="Unassembled WGS sequence"/>
</dbReference>
<reference evidence="1 2" key="1">
    <citation type="submission" date="2016-10" db="EMBL/GenBank/DDBJ databases">
        <authorList>
            <person name="de Groot N.N."/>
        </authorList>
    </citation>
    <scope>NUCLEOTIDE SEQUENCE [LARGE SCALE GENOMIC DNA]</scope>
    <source>
        <strain evidence="1 2">CGMCC 1.9159</strain>
    </source>
</reference>
<sequence>MTFARRQRAQLVDLLREVGPFAETACEGWQTQDLAAHLWIREHKPAALPGIGIKALSNVTERMQRHALHAKGYLPILEDLESPSWYMAPLDPLVNGVEWYVHHEDVRRPRGEKVELSDGEVRGLEKVAFALAKKAQLESDHRLVVTPTGGSPRRFGKGSRTIYVEGPANELVLHFSGREADVVVTGDDVDRYRESLRGL</sequence>
<dbReference type="InterPro" id="IPR017517">
    <property type="entry name" value="Maleyloyr_isom"/>
</dbReference>
<accession>A0A1G9M1C3</accession>
<dbReference type="NCBIfam" id="TIGR03083">
    <property type="entry name" value="maleylpyruvate isomerase family mycothiol-dependent enzyme"/>
    <property type="match status" value="1"/>
</dbReference>
<dbReference type="EMBL" id="FNGP01000004">
    <property type="protein sequence ID" value="SDL68059.1"/>
    <property type="molecule type" value="Genomic_DNA"/>
</dbReference>
<evidence type="ECO:0000313" key="1">
    <source>
        <dbReference type="EMBL" id="SDL68059.1"/>
    </source>
</evidence>
<keyword evidence="2" id="KW-1185">Reference proteome</keyword>